<dbReference type="InterPro" id="IPR007527">
    <property type="entry name" value="Znf_SWIM"/>
</dbReference>
<evidence type="ECO:0000259" key="3">
    <source>
        <dbReference type="PROSITE" id="PS50966"/>
    </source>
</evidence>
<dbReference type="KEGG" id="nct:NMSP_1256"/>
<organism evidence="4 5">
    <name type="scientific">Candidatus Nitrosomarinus catalinensis</name>
    <dbReference type="NCBI Taxonomy" id="1898749"/>
    <lineage>
        <taxon>Archaea</taxon>
        <taxon>Nitrososphaerota</taxon>
        <taxon>Nitrososphaeria</taxon>
        <taxon>Nitrosopumilales</taxon>
        <taxon>Nitrosopumilaceae</taxon>
        <taxon>Candidatus Nitrosomarinus</taxon>
    </lineage>
</organism>
<protein>
    <recommendedName>
        <fullName evidence="6">SWIM-type domain-containing protein</fullName>
    </recommendedName>
</protein>
<proteinExistence type="predicted"/>
<dbReference type="GO" id="GO:0008270">
    <property type="term" value="F:zinc ion binding"/>
    <property type="evidence" value="ECO:0007669"/>
    <property type="project" value="UniProtKB-KW"/>
</dbReference>
<evidence type="ECO:0000313" key="4">
    <source>
        <dbReference type="EMBL" id="ARS64871.1"/>
    </source>
</evidence>
<evidence type="ECO:0008006" key="6">
    <source>
        <dbReference type="Google" id="ProtNLM"/>
    </source>
</evidence>
<evidence type="ECO:0000259" key="2">
    <source>
        <dbReference type="PROSITE" id="PS50157"/>
    </source>
</evidence>
<keyword evidence="1" id="KW-0863">Zinc-finger</keyword>
<feature type="domain" description="C2H2-type" evidence="2">
    <location>
        <begin position="3"/>
        <end position="30"/>
    </location>
</feature>
<dbReference type="Proteomes" id="UP000249949">
    <property type="component" value="Chromosome"/>
</dbReference>
<keyword evidence="1" id="KW-0479">Metal-binding</keyword>
<dbReference type="EMBL" id="CP021324">
    <property type="protein sequence ID" value="ARS64871.1"/>
    <property type="molecule type" value="Genomic_DNA"/>
</dbReference>
<reference evidence="4 5" key="1">
    <citation type="journal article" date="2017" name="Environ. Microbiol.">
        <title>Genome and epigenome of a novel marine Thaumarchaeota strain suggest viral infection, phosphorothioation DNA modification and multiple restriction systems.</title>
        <authorList>
            <person name="Ahlgren N.A."/>
            <person name="Chen Y."/>
            <person name="Needham D.M."/>
            <person name="Parada A.E."/>
            <person name="Sachdeva R."/>
            <person name="Trinh V."/>
            <person name="Chen T."/>
            <person name="Fuhrman J.A."/>
        </authorList>
    </citation>
    <scope>NUCLEOTIDE SEQUENCE [LARGE SCALE GENOMIC DNA]</scope>
    <source>
        <strain evidence="4 5">SPOT01</strain>
    </source>
</reference>
<keyword evidence="5" id="KW-1185">Reference proteome</keyword>
<keyword evidence="1" id="KW-0862">Zinc</keyword>
<name>A0A2Z2HLJ6_9ARCH</name>
<sequence>MTHKCIICHKEFENDDSLKKHVDEHLSESVLSKPQDEYVDIGNPINEENKPINFKKIFSEEKFEKLIESKINQISDVQEIIEKRNFVEQIKKISQKNPFCYPSYFLDDYFAGMSTVDLQEKYHIWFWMDIHNITHNILKLSETRYTSRKYDEHEVGVAKSLNLKIVDWKEKYETFQENSEFFKDEINSLFFDNILQAEILFYLMDDESTVEEIIKSCKNLQEHYDLFHFIDSNHFGKNKFLINSFDEILENDLEDRVNEILIRLKKENIIIRSKNDPKKYGVSFSIDKIKTEIIKGLKISKQMKYTLVRNEITTKFPGLRLIPKFGVFEQSLTELEKEKILHTSFPTTSRVEDSVLFYDEFYQKISIDIHNIETEQKKIPFVGRKIDADQFILELLELDKGDFDDADDQVTRVAGLVLAESVKIQSPHEKISDFDFTIDIKNYDFRPEQLEAIAKLNFKINSEILHVKVMVDEKLSFKKYLELKNKIPPNEQGTIITFQALSDQIKNDMKNDATIQIIDEEGVRIWVSITPQIPARVNSISKITFDPLSGLENKIVKVSSVFYETGIAIVNVFPEMKEATVLARTLEEIPLFVEGANNFNESANEYSNFLTVIFTTSNYDDVIDGILKNEFKDVSNSVDFFKFEFDYNVVELNFSHYNKRDIFNCNCIKYAENNLNFCKHLITALDYLFRYHSKQNKIREKLEIWITANISIILDRLDVTEENDANAEVADFIFGKLKLMKDL</sequence>
<feature type="domain" description="SWIM-type" evidence="3">
    <location>
        <begin position="650"/>
        <end position="689"/>
    </location>
</feature>
<dbReference type="PROSITE" id="PS00028">
    <property type="entry name" value="ZINC_FINGER_C2H2_1"/>
    <property type="match status" value="1"/>
</dbReference>
<dbReference type="AlphaFoldDB" id="A0A2Z2HLJ6"/>
<dbReference type="InterPro" id="IPR013087">
    <property type="entry name" value="Znf_C2H2_type"/>
</dbReference>
<dbReference type="PROSITE" id="PS50966">
    <property type="entry name" value="ZF_SWIM"/>
    <property type="match status" value="1"/>
</dbReference>
<dbReference type="GeneID" id="32901706"/>
<evidence type="ECO:0000256" key="1">
    <source>
        <dbReference type="PROSITE-ProRule" id="PRU00325"/>
    </source>
</evidence>
<dbReference type="RefSeq" id="WP_086907915.1">
    <property type="nucleotide sequence ID" value="NZ_CP021324.1"/>
</dbReference>
<accession>A0A2Z2HLJ6</accession>
<evidence type="ECO:0000313" key="5">
    <source>
        <dbReference type="Proteomes" id="UP000249949"/>
    </source>
</evidence>
<dbReference type="PROSITE" id="PS50157">
    <property type="entry name" value="ZINC_FINGER_C2H2_2"/>
    <property type="match status" value="1"/>
</dbReference>
<gene>
    <name evidence="4" type="ORF">NMSP_1256</name>
</gene>